<dbReference type="Gene3D" id="2.60.40.1120">
    <property type="entry name" value="Carboxypeptidase-like, regulatory domain"/>
    <property type="match status" value="3"/>
</dbReference>
<dbReference type="Pfam" id="PF00963">
    <property type="entry name" value="Cohesin"/>
    <property type="match status" value="1"/>
</dbReference>
<keyword evidence="4" id="KW-1185">Reference proteome</keyword>
<sequence length="822" mass="85353">MREILTLVFAVALIASTASMGVAGATGTGATAGDERDDEVVRVVAGINEGSIAETNDRVAGINDRLENVEPVMKIDPLEAETREEGKAEAKRLSDDADRLQDDTLTQVPKEINEQAGFEMTDPDAIRTPQDARDEADRIESNYPGEDAERAAQALRDAADFVEEFQRDLSRASTDLLEVAAEPPTGTVEGTATDESGEPIAGVTVSIGGEEVTTDRSGSYEFELIEDEYTLRGSTAGYVDGKETVEVVGDRETTVDLTLEADERYDYRTVALPAAADAGETVVSEVDVEPIAATENVSDYEVAVEYDPAVVELEDVTDGEWVDPEIASEDPEAGTVTVVPNEDAATFDDTAAPFHAFGLEFTLVGDPGDESALAFDGEASAIEPELNLGMLDPTEDVTVAWADGGVSATPLGTIEGTVTDGDGEPVEGATVDAGEATATTDAGGAYELELRAGDYTLSVNAPNHRGSTASVSVTAGATETIDVGLDPEPGTVTGTVTDVDGAPIADATVTVDGTGTTTDDAGAYELTASPGDRSLTVDAPDYESATRAVSIDPAGTTTADVELEPVAGAGERAPDEYDGDPDLAPGDDGSERDDADERSGADEAGGDGGFDAANAADYLRDEADRLRADVFAQVVAEINAQSRERVGMEIANPVGTPAEAREEAEYIEETYVPVNEDAQEAADSLYSAADWVEEHHENLYAAADDMETADDPAAKIEETNAVVAAANDRLGRTNAELETVEDVDEIEPLSADADLESEGEEGSDADTDEGSRTDDADAEDAGGIGSATTSFGAIVSVLALLSGSVVSAGTLLGSQVPLAGFE</sequence>
<name>A0ABD5PSD6_9EURY</name>
<dbReference type="InterPro" id="IPR002102">
    <property type="entry name" value="Cohesin_dom"/>
</dbReference>
<dbReference type="RefSeq" id="WP_250140461.1">
    <property type="nucleotide sequence ID" value="NZ_JALIQP010000002.1"/>
</dbReference>
<dbReference type="PANTHER" id="PTHR11532">
    <property type="entry name" value="PROTEASE M14 CARBOXYPEPTIDASE"/>
    <property type="match status" value="1"/>
</dbReference>
<dbReference type="AlphaFoldDB" id="A0ABD5PSD6"/>
<dbReference type="SUPFAM" id="SSF49464">
    <property type="entry name" value="Carboxypeptidase regulatory domain-like"/>
    <property type="match status" value="2"/>
</dbReference>
<dbReference type="PANTHER" id="PTHR11532:SF57">
    <property type="entry name" value="CARBOXYPEPTIDASE D, B"/>
    <property type="match status" value="1"/>
</dbReference>
<feature type="region of interest" description="Disordered" evidence="1">
    <location>
        <begin position="546"/>
        <end position="565"/>
    </location>
</feature>
<feature type="region of interest" description="Disordered" evidence="1">
    <location>
        <begin position="510"/>
        <end position="538"/>
    </location>
</feature>
<dbReference type="Gene3D" id="2.60.40.680">
    <property type="match status" value="1"/>
</dbReference>
<feature type="compositionally biased region" description="Acidic residues" evidence="1">
    <location>
        <begin position="738"/>
        <end position="768"/>
    </location>
</feature>
<dbReference type="EMBL" id="JBHSFA010000007">
    <property type="protein sequence ID" value="MFC4542851.1"/>
    <property type="molecule type" value="Genomic_DNA"/>
</dbReference>
<protein>
    <submittedName>
        <fullName evidence="3">Carboxypeptidase regulatory-like domain-containing protein</fullName>
    </submittedName>
</protein>
<dbReference type="InterPro" id="IPR008969">
    <property type="entry name" value="CarboxyPept-like_regulatory"/>
</dbReference>
<feature type="region of interest" description="Disordered" evidence="1">
    <location>
        <begin position="727"/>
        <end position="785"/>
    </location>
</feature>
<dbReference type="InterPro" id="IPR013784">
    <property type="entry name" value="Carb-bd-like_fold"/>
</dbReference>
<evidence type="ECO:0000313" key="4">
    <source>
        <dbReference type="Proteomes" id="UP001595898"/>
    </source>
</evidence>
<feature type="region of interest" description="Disordered" evidence="1">
    <location>
        <begin position="570"/>
        <end position="613"/>
    </location>
</feature>
<dbReference type="SUPFAM" id="SSF49452">
    <property type="entry name" value="Starch-binding domain-like"/>
    <property type="match status" value="1"/>
</dbReference>
<evidence type="ECO:0000256" key="1">
    <source>
        <dbReference type="SAM" id="MobiDB-lite"/>
    </source>
</evidence>
<feature type="domain" description="Cohesin" evidence="2">
    <location>
        <begin position="276"/>
        <end position="339"/>
    </location>
</feature>
<proteinExistence type="predicted"/>
<evidence type="ECO:0000259" key="2">
    <source>
        <dbReference type="Pfam" id="PF00963"/>
    </source>
</evidence>
<comment type="caution">
    <text evidence="3">The sequence shown here is derived from an EMBL/GenBank/DDBJ whole genome shotgun (WGS) entry which is preliminary data.</text>
</comment>
<accession>A0ABD5PSD6</accession>
<organism evidence="3 4">
    <name type="scientific">Halosolutus amylolyticus</name>
    <dbReference type="NCBI Taxonomy" id="2932267"/>
    <lineage>
        <taxon>Archaea</taxon>
        <taxon>Methanobacteriati</taxon>
        <taxon>Methanobacteriota</taxon>
        <taxon>Stenosarchaea group</taxon>
        <taxon>Halobacteria</taxon>
        <taxon>Halobacteriales</taxon>
        <taxon>Natrialbaceae</taxon>
        <taxon>Halosolutus</taxon>
    </lineage>
</organism>
<evidence type="ECO:0000313" key="3">
    <source>
        <dbReference type="EMBL" id="MFC4542851.1"/>
    </source>
</evidence>
<dbReference type="Proteomes" id="UP001595898">
    <property type="component" value="Unassembled WGS sequence"/>
</dbReference>
<feature type="compositionally biased region" description="Low complexity" evidence="1">
    <location>
        <begin position="510"/>
        <end position="523"/>
    </location>
</feature>
<dbReference type="Pfam" id="PF13620">
    <property type="entry name" value="CarboxypepD_reg"/>
    <property type="match status" value="3"/>
</dbReference>
<reference evidence="3 4" key="1">
    <citation type="journal article" date="2019" name="Int. J. Syst. Evol. Microbiol.">
        <title>The Global Catalogue of Microorganisms (GCM) 10K type strain sequencing project: providing services to taxonomists for standard genome sequencing and annotation.</title>
        <authorList>
            <consortium name="The Broad Institute Genomics Platform"/>
            <consortium name="The Broad Institute Genome Sequencing Center for Infectious Disease"/>
            <person name="Wu L."/>
            <person name="Ma J."/>
        </authorList>
    </citation>
    <scope>NUCLEOTIDE SEQUENCE [LARGE SCALE GENOMIC DNA]</scope>
    <source>
        <strain evidence="3 4">WLHS5</strain>
    </source>
</reference>
<dbReference type="SUPFAM" id="SSF49384">
    <property type="entry name" value="Carbohydrate-binding domain"/>
    <property type="match status" value="1"/>
</dbReference>
<dbReference type="InterPro" id="IPR008965">
    <property type="entry name" value="CBM2/CBM3_carb-bd_dom_sf"/>
</dbReference>
<gene>
    <name evidence="3" type="ORF">ACFO5R_13055</name>
</gene>
<dbReference type="InterPro" id="IPR050753">
    <property type="entry name" value="Peptidase_M14_domain"/>
</dbReference>